<accession>A0A7S1NP13</accession>
<proteinExistence type="predicted"/>
<protein>
    <submittedName>
        <fullName evidence="1">Uncharacterized protein</fullName>
    </submittedName>
</protein>
<reference evidence="1" key="1">
    <citation type="submission" date="2021-01" db="EMBL/GenBank/DDBJ databases">
        <authorList>
            <person name="Corre E."/>
            <person name="Pelletier E."/>
            <person name="Niang G."/>
            <person name="Scheremetjew M."/>
            <person name="Finn R."/>
            <person name="Kale V."/>
            <person name="Holt S."/>
            <person name="Cochrane G."/>
            <person name="Meng A."/>
            <person name="Brown T."/>
            <person name="Cohen L."/>
        </authorList>
    </citation>
    <scope>NUCLEOTIDE SEQUENCE</scope>
    <source>
        <strain evidence="1">NIES-381</strain>
    </source>
</reference>
<dbReference type="EMBL" id="HBGA01115567">
    <property type="protein sequence ID" value="CAD9031887.1"/>
    <property type="molecule type" value="Transcribed_RNA"/>
</dbReference>
<sequence>MTGPDPSHLPCILLLSSDGVCDPPSPSPTTHTPMTNVQRIVHWVFSIQNPFNVDISMQHSHPLHYPPSPSLLHTPSSAQFVLCASDKNQLMVQNPETHRRRKTHGKTTP</sequence>
<name>A0A7S1NP13_9EUGL</name>
<evidence type="ECO:0000313" key="1">
    <source>
        <dbReference type="EMBL" id="CAD9031887.1"/>
    </source>
</evidence>
<organism evidence="1">
    <name type="scientific">Eutreptiella gymnastica</name>
    <dbReference type="NCBI Taxonomy" id="73025"/>
    <lineage>
        <taxon>Eukaryota</taxon>
        <taxon>Discoba</taxon>
        <taxon>Euglenozoa</taxon>
        <taxon>Euglenida</taxon>
        <taxon>Spirocuta</taxon>
        <taxon>Euglenophyceae</taxon>
        <taxon>Eutreptiales</taxon>
        <taxon>Eutreptiaceae</taxon>
        <taxon>Eutreptiella</taxon>
    </lineage>
</organism>
<dbReference type="AlphaFoldDB" id="A0A7S1NP13"/>
<gene>
    <name evidence="1" type="ORF">EGYM00392_LOCUS43029</name>
</gene>